<dbReference type="AlphaFoldDB" id="A0AA36NCF3"/>
<proteinExistence type="predicted"/>
<evidence type="ECO:0000313" key="2">
    <source>
        <dbReference type="EMBL" id="CAJ1397178.1"/>
    </source>
</evidence>
<organism evidence="2 3">
    <name type="scientific">Effrenium voratum</name>
    <dbReference type="NCBI Taxonomy" id="2562239"/>
    <lineage>
        <taxon>Eukaryota</taxon>
        <taxon>Sar</taxon>
        <taxon>Alveolata</taxon>
        <taxon>Dinophyceae</taxon>
        <taxon>Suessiales</taxon>
        <taxon>Symbiodiniaceae</taxon>
        <taxon>Effrenium</taxon>
    </lineage>
</organism>
<feature type="region of interest" description="Disordered" evidence="1">
    <location>
        <begin position="524"/>
        <end position="568"/>
    </location>
</feature>
<comment type="caution">
    <text evidence="2">The sequence shown here is derived from an EMBL/GenBank/DDBJ whole genome shotgun (WGS) entry which is preliminary data.</text>
</comment>
<gene>
    <name evidence="2" type="ORF">EVOR1521_LOCUS21246</name>
</gene>
<sequence>MLQISRVVRLVLPGRLAFRQASARGAAAGAGASRDELRNLVKELHTRETVPEEEVEARKQRLEDASPQLQSNLIQGEMNDRLSLLKDLADLGLVPGKPYPFAVFLLAFLEEYIKGIEALRDGETTSQRAEELRKILLCFHRAGLAPDRLKLLYGHIENDFPRFEAVGAILPMPTAVLLCHTMLSTGLSTAGAVAVLLRAALREPLIEVADDAQELRLLKTIEMLIRVDFLHTQEQLPPEVAEYLSLVRNLRFYDRELRRDTALSYQLAFFLRKHGFPAKRKMLGPYPLKVCDPLERINFEPLEERPFRAGLLELPLARKKRHLEAVGWRSIEVQAGQWKSLPGYEAKVREDPLRSVLGLFEAATWIGEVLARSEEKDNELSMLGWSVTSVTQSIRTFSDNLPEEDRQYVFTSNQVFPQLAIVLKSAKQVLEKYQAPMLEDQKIVQEKQSNGFRALFSNSMKQGSRTLQEGLEAISSKIGRASGILRLPEDELGNIRQANSDISRLLPQLQLAISALSIRGSKRQAETMLERPQVQRCRTVQLGDGDAAGTGNSGTSPEPLAAPQSSEEVNKRPLLELKLVSEAHFASDTELPCLTTRDLRPVTAASTASLESEEKSESSAAQVRLVLGRQELRDKVTLNVPKPGGAGSLPISRFVSRDHLQIDVPEAQAHLPTQDSIQMATLAWGNFDDSQETTELCTQLEKVPSDASGKTEDLT</sequence>
<dbReference type="Proteomes" id="UP001178507">
    <property type="component" value="Unassembled WGS sequence"/>
</dbReference>
<reference evidence="2" key="1">
    <citation type="submission" date="2023-08" db="EMBL/GenBank/DDBJ databases">
        <authorList>
            <person name="Chen Y."/>
            <person name="Shah S."/>
            <person name="Dougan E. K."/>
            <person name="Thang M."/>
            <person name="Chan C."/>
        </authorList>
    </citation>
    <scope>NUCLEOTIDE SEQUENCE</scope>
</reference>
<dbReference type="EMBL" id="CAUJNA010003257">
    <property type="protein sequence ID" value="CAJ1397178.1"/>
    <property type="molecule type" value="Genomic_DNA"/>
</dbReference>
<evidence type="ECO:0000313" key="3">
    <source>
        <dbReference type="Proteomes" id="UP001178507"/>
    </source>
</evidence>
<name>A0AA36NCF3_9DINO</name>
<protein>
    <submittedName>
        <fullName evidence="2">Uncharacterized protein</fullName>
    </submittedName>
</protein>
<accession>A0AA36NCF3</accession>
<evidence type="ECO:0000256" key="1">
    <source>
        <dbReference type="SAM" id="MobiDB-lite"/>
    </source>
</evidence>
<keyword evidence="3" id="KW-1185">Reference proteome</keyword>